<protein>
    <recommendedName>
        <fullName evidence="1">Death domain-containing protein</fullName>
    </recommendedName>
</protein>
<dbReference type="SUPFAM" id="SSF47986">
    <property type="entry name" value="DEATH domain"/>
    <property type="match status" value="1"/>
</dbReference>
<dbReference type="InterPro" id="IPR011029">
    <property type="entry name" value="DEATH-like_dom_sf"/>
</dbReference>
<reference evidence="2" key="1">
    <citation type="submission" date="2021-02" db="EMBL/GenBank/DDBJ databases">
        <authorList>
            <person name="Nowell W R."/>
        </authorList>
    </citation>
    <scope>NUCLEOTIDE SEQUENCE</scope>
</reference>
<dbReference type="CDD" id="cd01670">
    <property type="entry name" value="Death"/>
    <property type="match status" value="1"/>
</dbReference>
<dbReference type="EMBL" id="CAJOBR010000007">
    <property type="protein sequence ID" value="CAF4444649.1"/>
    <property type="molecule type" value="Genomic_DNA"/>
</dbReference>
<sequence>MLIMATIIHRAMKQHYIDNKVTFPISKGIKRLRDYQEQKQLIKCDRSLEHRKKVQRINEKEEEQHQQYHCQVYLKLFPSTLKCSVDVIVESINKQTNNSDDIDSILIAKTRIPKTIKPGVIRVRLVSSLFSADIDVHEEPSLIKLETIRNQPYHNHFDKQFALILKNSRIGPGAIGKLFIESLDPSNGSYTNNPPIFELNLNMASEYEILLTSSHQVGIRWQRNPQDVPMDHRKSDNNAIYTSLQCGCILSSDQSCLSISDKCNLTLNDMKLIHRLSEPLRCSWKSIGRELSPCFSEIDLDDFNQRYFLSDGNQECTYQLLREWYIRDPHQANIRYLLTRLKLPFHLIMTIHNDVVKTFSSF</sequence>
<dbReference type="PROSITE" id="PS50017">
    <property type="entry name" value="DEATH_DOMAIN"/>
    <property type="match status" value="1"/>
</dbReference>
<evidence type="ECO:0000313" key="2">
    <source>
        <dbReference type="EMBL" id="CAF4444649.1"/>
    </source>
</evidence>
<organism evidence="2 3">
    <name type="scientific">Rotaria socialis</name>
    <dbReference type="NCBI Taxonomy" id="392032"/>
    <lineage>
        <taxon>Eukaryota</taxon>
        <taxon>Metazoa</taxon>
        <taxon>Spiralia</taxon>
        <taxon>Gnathifera</taxon>
        <taxon>Rotifera</taxon>
        <taxon>Eurotatoria</taxon>
        <taxon>Bdelloidea</taxon>
        <taxon>Philodinida</taxon>
        <taxon>Philodinidae</taxon>
        <taxon>Rotaria</taxon>
    </lineage>
</organism>
<evidence type="ECO:0000313" key="3">
    <source>
        <dbReference type="Proteomes" id="UP000663848"/>
    </source>
</evidence>
<evidence type="ECO:0000259" key="1">
    <source>
        <dbReference type="PROSITE" id="PS50017"/>
    </source>
</evidence>
<dbReference type="Pfam" id="PF00531">
    <property type="entry name" value="Death"/>
    <property type="match status" value="1"/>
</dbReference>
<accession>A0A820RYX4</accession>
<feature type="domain" description="Death" evidence="1">
    <location>
        <begin position="283"/>
        <end position="342"/>
    </location>
</feature>
<dbReference type="Proteomes" id="UP000663848">
    <property type="component" value="Unassembled WGS sequence"/>
</dbReference>
<dbReference type="InterPro" id="IPR000488">
    <property type="entry name" value="Death_dom"/>
</dbReference>
<proteinExistence type="predicted"/>
<dbReference type="AlphaFoldDB" id="A0A820RYX4"/>
<comment type="caution">
    <text evidence="2">The sequence shown here is derived from an EMBL/GenBank/DDBJ whole genome shotgun (WGS) entry which is preliminary data.</text>
</comment>
<dbReference type="GO" id="GO:0007165">
    <property type="term" value="P:signal transduction"/>
    <property type="evidence" value="ECO:0007669"/>
    <property type="project" value="InterPro"/>
</dbReference>
<gene>
    <name evidence="2" type="ORF">QYT958_LOCUS184</name>
</gene>
<name>A0A820RYX4_9BILA</name>
<dbReference type="Gene3D" id="1.10.533.10">
    <property type="entry name" value="Death Domain, Fas"/>
    <property type="match status" value="1"/>
</dbReference>